<name>K9FN19_PEND1</name>
<protein>
    <submittedName>
        <fullName evidence="1">Uncharacterized protein</fullName>
    </submittedName>
</protein>
<accession>K9FN19</accession>
<dbReference type="KEGG" id="pdp:PDIP_58940"/>
<dbReference type="VEuPathDB" id="FungiDB:PDIP_58940"/>
<gene>
    <name evidence="1" type="ORF">PDIP_58940</name>
</gene>
<reference evidence="2" key="1">
    <citation type="journal article" date="2012" name="BMC Genomics">
        <title>Genome sequence of the necrotrophic fungus Penicillium digitatum, the main postharvest pathogen of citrus.</title>
        <authorList>
            <person name="Marcet-Houben M."/>
            <person name="Ballester A.-R."/>
            <person name="de la Fuente B."/>
            <person name="Harries E."/>
            <person name="Marcos J.F."/>
            <person name="Gonzalez-Candelas L."/>
            <person name="Gabaldon T."/>
        </authorList>
    </citation>
    <scope>NUCLEOTIDE SEQUENCE [LARGE SCALE GENOMIC DNA]</scope>
    <source>
        <strain evidence="2">Pd1 / CECT 20795</strain>
    </source>
</reference>
<evidence type="ECO:0000313" key="2">
    <source>
        <dbReference type="Proteomes" id="UP000009886"/>
    </source>
</evidence>
<comment type="caution">
    <text evidence="1">The sequence shown here is derived from an EMBL/GenBank/DDBJ whole genome shotgun (WGS) entry which is preliminary data.</text>
</comment>
<organism evidence="1 2">
    <name type="scientific">Penicillium digitatum (strain Pd1 / CECT 20795)</name>
    <name type="common">Green mold</name>
    <dbReference type="NCBI Taxonomy" id="1170230"/>
    <lineage>
        <taxon>Eukaryota</taxon>
        <taxon>Fungi</taxon>
        <taxon>Dikarya</taxon>
        <taxon>Ascomycota</taxon>
        <taxon>Pezizomycotina</taxon>
        <taxon>Eurotiomycetes</taxon>
        <taxon>Eurotiomycetidae</taxon>
        <taxon>Eurotiales</taxon>
        <taxon>Aspergillaceae</taxon>
        <taxon>Penicillium</taxon>
    </lineage>
</organism>
<dbReference type="OrthoDB" id="5979581at2759"/>
<sequence length="60" mass="6834">MKEVNCERSQPGQTVIESVRHFCLQLGNERAVLTQFPGCSPFLRPLLDKIIEPRDHQPSS</sequence>
<dbReference type="AlphaFoldDB" id="K9FN19"/>
<evidence type="ECO:0000313" key="1">
    <source>
        <dbReference type="EMBL" id="EKV10619.1"/>
    </source>
</evidence>
<dbReference type="Proteomes" id="UP000009886">
    <property type="component" value="Unassembled WGS sequence"/>
</dbReference>
<proteinExistence type="predicted"/>
<dbReference type="HOGENOM" id="CLU_2942503_0_0_1"/>
<dbReference type="EMBL" id="AKCU01000404">
    <property type="protein sequence ID" value="EKV10619.1"/>
    <property type="molecule type" value="Genomic_DNA"/>
</dbReference>